<organism evidence="1 2">
    <name type="scientific">Methanoplanus endosymbiosus</name>
    <dbReference type="NCBI Taxonomy" id="33865"/>
    <lineage>
        <taxon>Archaea</taxon>
        <taxon>Methanobacteriati</taxon>
        <taxon>Methanobacteriota</taxon>
        <taxon>Stenosarchaea group</taxon>
        <taxon>Methanomicrobia</taxon>
        <taxon>Methanomicrobiales</taxon>
        <taxon>Methanomicrobiaceae</taxon>
        <taxon>Methanoplanus</taxon>
    </lineage>
</organism>
<dbReference type="KEGG" id="mend:L6E24_01905"/>
<evidence type="ECO:0000313" key="1">
    <source>
        <dbReference type="EMBL" id="UUX92906.1"/>
    </source>
</evidence>
<sequence length="75" mass="8172">MNGNNPDKRRRDKLAALFRRGFGKHTDPGLFLSREILSITGITITENGVPGMGTCFELKVPGGIFLTVPDGDNKL</sequence>
<gene>
    <name evidence="1" type="ORF">L6E24_01905</name>
</gene>
<dbReference type="Proteomes" id="UP001060368">
    <property type="component" value="Chromosome"/>
</dbReference>
<dbReference type="RefSeq" id="WP_257743050.1">
    <property type="nucleotide sequence ID" value="NZ_CP096115.1"/>
</dbReference>
<dbReference type="GeneID" id="74306410"/>
<dbReference type="InterPro" id="IPR036890">
    <property type="entry name" value="HATPase_C_sf"/>
</dbReference>
<dbReference type="EMBL" id="CP096115">
    <property type="protein sequence ID" value="UUX92906.1"/>
    <property type="molecule type" value="Genomic_DNA"/>
</dbReference>
<evidence type="ECO:0000313" key="2">
    <source>
        <dbReference type="Proteomes" id="UP001060368"/>
    </source>
</evidence>
<protein>
    <submittedName>
        <fullName evidence="1">Uncharacterized protein</fullName>
    </submittedName>
</protein>
<proteinExistence type="predicted"/>
<accession>A0A9E7PQ14</accession>
<dbReference type="SUPFAM" id="SSF55874">
    <property type="entry name" value="ATPase domain of HSP90 chaperone/DNA topoisomerase II/histidine kinase"/>
    <property type="match status" value="1"/>
</dbReference>
<keyword evidence="2" id="KW-1185">Reference proteome</keyword>
<name>A0A9E7PQ14_9EURY</name>
<dbReference type="AlphaFoldDB" id="A0A9E7PQ14"/>
<reference evidence="1" key="1">
    <citation type="submission" date="2022-04" db="EMBL/GenBank/DDBJ databases">
        <title>Complete genome of Methanoplanus endosymbiosus DSM 3599.</title>
        <authorList>
            <person name="Chen S.-C."/>
            <person name="You Y.-T."/>
            <person name="Zhou Y.-Z."/>
            <person name="Lai M.-C."/>
        </authorList>
    </citation>
    <scope>NUCLEOTIDE SEQUENCE</scope>
    <source>
        <strain evidence="1">DSM 3599</strain>
    </source>
</reference>